<dbReference type="Proteomes" id="UP001500213">
    <property type="component" value="Unassembled WGS sequence"/>
</dbReference>
<accession>A0ABP8AWC7</accession>
<dbReference type="InterPro" id="IPR004443">
    <property type="entry name" value="YjeF_N_dom"/>
</dbReference>
<comment type="function">
    <text evidence="3">Catalyzes the epimerization of the S- and R-forms of NAD(P)HX, a damaged form of NAD(P)H that is a result of enzymatic or heat-dependent hydration. This is a prerequisite for the S-specific NAD(P)H-hydrate dehydratase to allow the repair of both epimers of NAD(P)HX.</text>
</comment>
<keyword evidence="3" id="KW-0521">NADP</keyword>
<dbReference type="SUPFAM" id="SSF64153">
    <property type="entry name" value="YjeF N-terminal domain-like"/>
    <property type="match status" value="1"/>
</dbReference>
<dbReference type="InterPro" id="IPR033524">
    <property type="entry name" value="Glu/Leu/Phe/Val_DH_AS"/>
</dbReference>
<evidence type="ECO:0000313" key="6">
    <source>
        <dbReference type="Proteomes" id="UP001500213"/>
    </source>
</evidence>
<dbReference type="PROSITE" id="PS51385">
    <property type="entry name" value="YJEF_N"/>
    <property type="match status" value="1"/>
</dbReference>
<keyword evidence="2" id="KW-0560">Oxidoreductase</keyword>
<proteinExistence type="inferred from homology"/>
<feature type="binding site" evidence="3">
    <location>
        <position position="159"/>
    </location>
    <ligand>
        <name>K(+)</name>
        <dbReference type="ChEBI" id="CHEBI:29103"/>
    </ligand>
</feature>
<reference evidence="6" key="1">
    <citation type="journal article" date="2019" name="Int. J. Syst. Evol. Microbiol.">
        <title>The Global Catalogue of Microorganisms (GCM) 10K type strain sequencing project: providing services to taxonomists for standard genome sequencing and annotation.</title>
        <authorList>
            <consortium name="The Broad Institute Genomics Platform"/>
            <consortium name="The Broad Institute Genome Sequencing Center for Infectious Disease"/>
            <person name="Wu L."/>
            <person name="Ma J."/>
        </authorList>
    </citation>
    <scope>NUCLEOTIDE SEQUENCE [LARGE SCALE GENOMIC DNA]</scope>
    <source>
        <strain evidence="6">JCM 17593</strain>
    </source>
</reference>
<comment type="catalytic activity">
    <reaction evidence="3">
        <text>(6R)-NADPHX = (6S)-NADPHX</text>
        <dbReference type="Rhea" id="RHEA:32227"/>
        <dbReference type="ChEBI" id="CHEBI:64076"/>
        <dbReference type="ChEBI" id="CHEBI:64077"/>
        <dbReference type="EC" id="5.1.99.6"/>
    </reaction>
</comment>
<dbReference type="InterPro" id="IPR036652">
    <property type="entry name" value="YjeF_N_dom_sf"/>
</dbReference>
<keyword evidence="3" id="KW-0630">Potassium</keyword>
<feature type="domain" description="YjeF N-terminal" evidence="4">
    <location>
        <begin position="4"/>
        <end position="215"/>
    </location>
</feature>
<evidence type="ECO:0000259" key="4">
    <source>
        <dbReference type="PROSITE" id="PS51385"/>
    </source>
</evidence>
<dbReference type="NCBIfam" id="TIGR00197">
    <property type="entry name" value="yjeF_nterm"/>
    <property type="match status" value="1"/>
</dbReference>
<dbReference type="Pfam" id="PF03853">
    <property type="entry name" value="YjeF_N"/>
    <property type="match status" value="1"/>
</dbReference>
<keyword evidence="3" id="KW-0413">Isomerase</keyword>
<keyword evidence="3" id="KW-0479">Metal-binding</keyword>
<keyword evidence="3" id="KW-0547">Nucleotide-binding</keyword>
<keyword evidence="6" id="KW-1185">Reference proteome</keyword>
<dbReference type="HAMAP" id="MF_01966">
    <property type="entry name" value="NADHX_epimerase"/>
    <property type="match status" value="1"/>
</dbReference>
<comment type="caution">
    <text evidence="3">Lacks conserved residue(s) required for the propagation of feature annotation.</text>
</comment>
<comment type="catalytic activity">
    <reaction evidence="3">
        <text>(6R)-NADHX = (6S)-NADHX</text>
        <dbReference type="Rhea" id="RHEA:32215"/>
        <dbReference type="ChEBI" id="CHEBI:64074"/>
        <dbReference type="ChEBI" id="CHEBI:64075"/>
        <dbReference type="EC" id="5.1.99.6"/>
    </reaction>
</comment>
<sequence length="228" mass="22853">MRGYSAQQVRAAEAPHLAAGEPLMERASAALARECVRMLEAEGISPAHARVVVLVGGGNNGGDALFAAAALARQGARVELVRTSSRVHEAGLAAALAAGATVVTRGAAKCAASADLIVDGILGTGTSPDPRLRGEVRDLVAAVVAAKPSGLVVAVDIPSGIHPDTGEVPDPAAVLRADVTVTFGGAKAGLLLSPARDVAGEVRVHDIGLAADLEKLTPLVVLPGDEAR</sequence>
<feature type="binding site" evidence="3">
    <location>
        <begin position="59"/>
        <end position="63"/>
    </location>
    <ligand>
        <name>(6S)-NADPHX</name>
        <dbReference type="ChEBI" id="CHEBI:64076"/>
    </ligand>
</feature>
<feature type="binding site" evidence="3">
    <location>
        <position position="60"/>
    </location>
    <ligand>
        <name>K(+)</name>
        <dbReference type="ChEBI" id="CHEBI:29103"/>
    </ligand>
</feature>
<evidence type="ECO:0000313" key="5">
    <source>
        <dbReference type="EMBL" id="GAA4192171.1"/>
    </source>
</evidence>
<evidence type="ECO:0000256" key="2">
    <source>
        <dbReference type="ARBA" id="ARBA00023002"/>
    </source>
</evidence>
<comment type="similarity">
    <text evidence="1">Belongs to the Glu/Leu/Phe/Val dehydrogenases family.</text>
</comment>
<comment type="caution">
    <text evidence="5">The sequence shown here is derived from an EMBL/GenBank/DDBJ whole genome shotgun (WGS) entry which is preliminary data.</text>
</comment>
<evidence type="ECO:0000256" key="1">
    <source>
        <dbReference type="ARBA" id="ARBA00006382"/>
    </source>
</evidence>
<name>A0ABP8AWC7_9MICO</name>
<organism evidence="5 6">
    <name type="scientific">Gryllotalpicola kribbensis</name>
    <dbReference type="NCBI Taxonomy" id="993084"/>
    <lineage>
        <taxon>Bacteria</taxon>
        <taxon>Bacillati</taxon>
        <taxon>Actinomycetota</taxon>
        <taxon>Actinomycetes</taxon>
        <taxon>Micrococcales</taxon>
        <taxon>Microbacteriaceae</taxon>
        <taxon>Gryllotalpicola</taxon>
    </lineage>
</organism>
<evidence type="ECO:0000256" key="3">
    <source>
        <dbReference type="HAMAP-Rule" id="MF_01966"/>
    </source>
</evidence>
<dbReference type="Gene3D" id="3.40.50.10260">
    <property type="entry name" value="YjeF N-terminal domain"/>
    <property type="match status" value="1"/>
</dbReference>
<keyword evidence="3" id="KW-0520">NAD</keyword>
<gene>
    <name evidence="3" type="primary">nnrE</name>
    <name evidence="5" type="ORF">GCM10022288_24090</name>
</gene>
<feature type="binding site" evidence="3">
    <location>
        <position position="119"/>
    </location>
    <ligand>
        <name>K(+)</name>
        <dbReference type="ChEBI" id="CHEBI:29103"/>
    </ligand>
</feature>
<dbReference type="EMBL" id="BAABBX010000015">
    <property type="protein sequence ID" value="GAA4192171.1"/>
    <property type="molecule type" value="Genomic_DNA"/>
</dbReference>
<feature type="binding site" evidence="3">
    <location>
        <position position="156"/>
    </location>
    <ligand>
        <name>(6S)-NADPHX</name>
        <dbReference type="ChEBI" id="CHEBI:64076"/>
    </ligand>
</feature>
<comment type="cofactor">
    <cofactor evidence="3">
        <name>K(+)</name>
        <dbReference type="ChEBI" id="CHEBI:29103"/>
    </cofactor>
    <text evidence="3">Binds 1 potassium ion per subunit.</text>
</comment>
<dbReference type="PROSITE" id="PS00074">
    <property type="entry name" value="GLFV_DEHYDROGENASE"/>
    <property type="match status" value="1"/>
</dbReference>
<dbReference type="EC" id="5.1.99.6" evidence="3"/>
<protein>
    <recommendedName>
        <fullName evidence="3">NAD(P)H-hydrate epimerase</fullName>
        <ecNumber evidence="3">5.1.99.6</ecNumber>
    </recommendedName>
    <alternativeName>
        <fullName evidence="3">NAD(P)HX epimerase</fullName>
    </alternativeName>
</protein>
<comment type="similarity">
    <text evidence="3">Belongs to the NnrE/AIBP family.</text>
</comment>